<evidence type="ECO:0000313" key="4">
    <source>
        <dbReference type="EMBL" id="MVO11110.1"/>
    </source>
</evidence>
<feature type="chain" id="PRO_5026214856" evidence="2">
    <location>
        <begin position="21"/>
        <end position="526"/>
    </location>
</feature>
<reference evidence="5" key="1">
    <citation type="submission" date="2019-05" db="EMBL/GenBank/DDBJ databases">
        <title>Flavobacterium profundi sp. nov., isolated from a deep-sea seamount.</title>
        <authorList>
            <person name="Zhang D.-C."/>
        </authorList>
    </citation>
    <scope>NUCLEOTIDE SEQUENCE [LARGE SCALE GENOMIC DNA]</scope>
    <source>
        <strain evidence="5">TP390</strain>
    </source>
</reference>
<dbReference type="Pfam" id="PF13385">
    <property type="entry name" value="Laminin_G_3"/>
    <property type="match status" value="1"/>
</dbReference>
<dbReference type="Pfam" id="PF18962">
    <property type="entry name" value="Por_Secre_tail"/>
    <property type="match status" value="1"/>
</dbReference>
<evidence type="ECO:0000256" key="1">
    <source>
        <dbReference type="ARBA" id="ARBA00022729"/>
    </source>
</evidence>
<evidence type="ECO:0000313" key="5">
    <source>
        <dbReference type="Proteomes" id="UP000431264"/>
    </source>
</evidence>
<comment type="caution">
    <text evidence="4">The sequence shown here is derived from an EMBL/GenBank/DDBJ whole genome shotgun (WGS) entry which is preliminary data.</text>
</comment>
<feature type="domain" description="Secretion system C-terminal sorting" evidence="3">
    <location>
        <begin position="455"/>
        <end position="524"/>
    </location>
</feature>
<organism evidence="4 5">
    <name type="scientific">Flavobacterium profundi</name>
    <dbReference type="NCBI Taxonomy" id="1774945"/>
    <lineage>
        <taxon>Bacteria</taxon>
        <taxon>Pseudomonadati</taxon>
        <taxon>Bacteroidota</taxon>
        <taxon>Flavobacteriia</taxon>
        <taxon>Flavobacteriales</taxon>
        <taxon>Flavobacteriaceae</taxon>
        <taxon>Flavobacterium</taxon>
    </lineage>
</organism>
<dbReference type="GO" id="GO:0004553">
    <property type="term" value="F:hydrolase activity, hydrolyzing O-glycosyl compounds"/>
    <property type="evidence" value="ECO:0007669"/>
    <property type="project" value="UniProtKB-ARBA"/>
</dbReference>
<dbReference type="Proteomes" id="UP000431264">
    <property type="component" value="Unassembled WGS sequence"/>
</dbReference>
<keyword evidence="1 2" id="KW-0732">Signal</keyword>
<name>A0A6I4IWA3_9FLAO</name>
<dbReference type="GO" id="GO:0005975">
    <property type="term" value="P:carbohydrate metabolic process"/>
    <property type="evidence" value="ECO:0007669"/>
    <property type="project" value="UniProtKB-ARBA"/>
</dbReference>
<dbReference type="NCBIfam" id="TIGR04183">
    <property type="entry name" value="Por_Secre_tail"/>
    <property type="match status" value="1"/>
</dbReference>
<gene>
    <name evidence="4" type="ORF">GOQ30_18215</name>
</gene>
<dbReference type="OrthoDB" id="9801383at2"/>
<dbReference type="EMBL" id="WQLW01000022">
    <property type="protein sequence ID" value="MVO11110.1"/>
    <property type="molecule type" value="Genomic_DNA"/>
</dbReference>
<keyword evidence="5" id="KW-1185">Reference proteome</keyword>
<evidence type="ECO:0000259" key="3">
    <source>
        <dbReference type="Pfam" id="PF18962"/>
    </source>
</evidence>
<evidence type="ECO:0000256" key="2">
    <source>
        <dbReference type="SAM" id="SignalP"/>
    </source>
</evidence>
<proteinExistence type="predicted"/>
<accession>A0A6I4IWA3</accession>
<protein>
    <submittedName>
        <fullName evidence="4">T9SS type A sorting domain-containing protein</fullName>
    </submittedName>
</protein>
<dbReference type="RefSeq" id="WP_140999540.1">
    <property type="nucleotide sequence ID" value="NZ_VDCZ01000022.1"/>
</dbReference>
<dbReference type="SUPFAM" id="SSF49899">
    <property type="entry name" value="Concanavalin A-like lectins/glucanases"/>
    <property type="match status" value="1"/>
</dbReference>
<sequence>MKLKHYLSVAVLFVHLISFGQVLDQFNTPTGTGGGGFLVSPTQNVGQSFIAGLTGKLSQISVFYDDDPTNFVAGEFKLTIYEGEGYNGNVLAIQNFTLNIAPPYGEYAIPIETTVNLTASSTYTIRLDGITGNGIFFGSSNGATGTYANGTLYVYNSQSYYEYDLWFKSFIAAASHLNFDGIDDFVVLNHFERPATFTFEAMIKTNTTSADACLFSWMKDDDVNTGYDFNRTRITIANGNLRLIVHPNDGSGDDVITGNITINDNIWHHIAIVKTADVSNNIFLYVDGVLDATGTIDLIFQSQSIFLGANGYKYFIPPVTNKDNSKNNGLSAREINDLTEPDDFYQGNLDELRVWNRPLSLSELQNNQNCELANPASQTGLVAYYQFNQGVDSDNNVTVTTLTDASGNGYNGTLTDFSLNGVTSNWIAGSPIVTGNNCSPFLSVTDFAINNQLNIYPNPTRNEVTIQFNALTNPQLQIIDMNGRILLNESLNYSNNTLNIETLPSGIYLFKINANEGTAVSKVIKQ</sequence>
<feature type="signal peptide" evidence="2">
    <location>
        <begin position="1"/>
        <end position="20"/>
    </location>
</feature>
<dbReference type="AlphaFoldDB" id="A0A6I4IWA3"/>
<dbReference type="Gene3D" id="2.60.120.200">
    <property type="match status" value="1"/>
</dbReference>
<dbReference type="InterPro" id="IPR013320">
    <property type="entry name" value="ConA-like_dom_sf"/>
</dbReference>
<dbReference type="InterPro" id="IPR026444">
    <property type="entry name" value="Secre_tail"/>
</dbReference>